<keyword evidence="1" id="KW-1133">Transmembrane helix</keyword>
<feature type="transmembrane region" description="Helical" evidence="1">
    <location>
        <begin position="16"/>
        <end position="36"/>
    </location>
</feature>
<proteinExistence type="predicted"/>
<dbReference type="InterPro" id="IPR028087">
    <property type="entry name" value="Tad_N"/>
</dbReference>
<dbReference type="Proteomes" id="UP001527866">
    <property type="component" value="Unassembled WGS sequence"/>
</dbReference>
<evidence type="ECO:0000256" key="1">
    <source>
        <dbReference type="SAM" id="Phobius"/>
    </source>
</evidence>
<evidence type="ECO:0000313" key="4">
    <source>
        <dbReference type="EMBL" id="MDA2811143.1"/>
    </source>
</evidence>
<comment type="caution">
    <text evidence="4">The sequence shown here is derived from an EMBL/GenBank/DDBJ whole genome shotgun (WGS) entry which is preliminary data.</text>
</comment>
<gene>
    <name evidence="4" type="ORF">O4J56_10890</name>
</gene>
<sequence length="379" mass="41326">MKLILTSRFTGERGQASLYLLVGLALSLAALAVLFVRVGEANNMRSSAQTAADAAALAAAGDIQHRVAETLAGGNLPWGVGWQAGSGKSAAKDYAAKNNATLEDIRASDNEQGRIGNFVRVEVRGNACQRELQDDRSVTWMFRECPDKEELEEAEKNDETIPVTTGNAAAIAEVQIPDCQLVPLFNVLGVEIGNFVACRPADSGGGYQRIWTYGQAKGMTDVRLVDREGQWIYSELTGGPGSGRYPCDAVGGQNITRQMCETHEAIMGEWGAVFEKYGVGCYRSQEDGGDHPRGRACDYMVSANGNLPSADLKQGSDAAAQWMIDNHEKLDISYIMWDHHIWNPSRDPVGDWNNVKRWVPERGGNTVNHMDHIHVSVNT</sequence>
<evidence type="ECO:0000259" key="2">
    <source>
        <dbReference type="Pfam" id="PF13400"/>
    </source>
</evidence>
<feature type="domain" description="Putative Flp pilus-assembly TadG-like N-terminal" evidence="2">
    <location>
        <begin position="14"/>
        <end position="61"/>
    </location>
</feature>
<reference evidence="4 5" key="1">
    <citation type="submission" date="2023-01" db="EMBL/GenBank/DDBJ databases">
        <title>Draft genome sequence of Nocardiopsis sp. RSe5-2 isolated from halophytes.</title>
        <authorList>
            <person name="Duangmal K."/>
            <person name="Chantavorakit T."/>
        </authorList>
    </citation>
    <scope>NUCLEOTIDE SEQUENCE [LARGE SCALE GENOMIC DNA]</scope>
    <source>
        <strain evidence="4 5">RSe5-2</strain>
    </source>
</reference>
<dbReference type="InterPro" id="IPR058593">
    <property type="entry name" value="ARB_07466-like_C"/>
</dbReference>
<dbReference type="Pfam" id="PF26571">
    <property type="entry name" value="VldE"/>
    <property type="match status" value="1"/>
</dbReference>
<keyword evidence="5" id="KW-1185">Reference proteome</keyword>
<protein>
    <submittedName>
        <fullName evidence="4">Pilus assembly protein TadG-related protein</fullName>
    </submittedName>
</protein>
<accession>A0ABT4U2G4</accession>
<evidence type="ECO:0000259" key="3">
    <source>
        <dbReference type="Pfam" id="PF26571"/>
    </source>
</evidence>
<feature type="domain" description="ARB-07466-like C-terminal" evidence="3">
    <location>
        <begin position="252"/>
        <end position="370"/>
    </location>
</feature>
<keyword evidence="1" id="KW-0812">Transmembrane</keyword>
<dbReference type="Pfam" id="PF13400">
    <property type="entry name" value="Tad"/>
    <property type="match status" value="1"/>
</dbReference>
<dbReference type="RefSeq" id="WP_270685604.1">
    <property type="nucleotide sequence ID" value="NZ_JAQFWQ010000024.1"/>
</dbReference>
<name>A0ABT4U2G4_9ACTN</name>
<dbReference type="EMBL" id="JAQFWQ010000024">
    <property type="protein sequence ID" value="MDA2811143.1"/>
    <property type="molecule type" value="Genomic_DNA"/>
</dbReference>
<evidence type="ECO:0000313" key="5">
    <source>
        <dbReference type="Proteomes" id="UP001527866"/>
    </source>
</evidence>
<keyword evidence="1" id="KW-0472">Membrane</keyword>
<organism evidence="4 5">
    <name type="scientific">Nocardiopsis endophytica</name>
    <dbReference type="NCBI Taxonomy" id="3018445"/>
    <lineage>
        <taxon>Bacteria</taxon>
        <taxon>Bacillati</taxon>
        <taxon>Actinomycetota</taxon>
        <taxon>Actinomycetes</taxon>
        <taxon>Streptosporangiales</taxon>
        <taxon>Nocardiopsidaceae</taxon>
        <taxon>Nocardiopsis</taxon>
    </lineage>
</organism>